<sequence>MQCHGHADEGYGAVADAFARNFAGTTELGAAVTVFVGGRKVVDLWGGVADERTGRAWEEHTPVPVMSVTKGVVALLVHLLAQEGRLDLDAPVARHWPEFAREGKEGITTRMILGHRAGLPVLDATPSFDEILAWTPVVRALEEQKPLWEPGTAHEYHGHTYGWLAGEVIRRVTGLTPGAFFRSALADALGLTAWIGVPASELPGLARLAADGPAPQLPPDSLFARILTMNGELVFPGVDDPRGWNSPALLTAEIPGTAGVSTACGLATAYAAAVTDVTGTGRLLSEDTVTDALRVQSSGVSWSGFPDLGVRWGSGFHLDSAPQVPMLGPRSFGHDGAGGHLAFGDDEFGVGFGYVANRMIGEGDERAGRLVAALKGCLGG</sequence>
<reference evidence="3" key="1">
    <citation type="submission" date="2015-07" db="EMBL/GenBank/DDBJ databases">
        <title>Draft genome sequence of Streptomyces sp. CMAA 1322, a bacterium isolated from Caatinga biome, from dry forest semiarid of Brazil.</title>
        <authorList>
            <person name="Santos S.N."/>
            <person name="Gacesa R."/>
            <person name="Taketani R.G."/>
            <person name="Long P.F."/>
            <person name="Melo I.S."/>
        </authorList>
    </citation>
    <scope>NUCLEOTIDE SEQUENCE [LARGE SCALE GENOMIC DNA]</scope>
    <source>
        <strain evidence="3">CMAA 1322</strain>
    </source>
</reference>
<dbReference type="PANTHER" id="PTHR43319">
    <property type="entry name" value="BETA-LACTAMASE-RELATED"/>
    <property type="match status" value="1"/>
</dbReference>
<dbReference type="InterPro" id="IPR001466">
    <property type="entry name" value="Beta-lactam-related"/>
</dbReference>
<dbReference type="STRING" id="1678637.AC230_17615"/>
<proteinExistence type="predicted"/>
<dbReference type="SUPFAM" id="SSF56601">
    <property type="entry name" value="beta-lactamase/transpeptidase-like"/>
    <property type="match status" value="1"/>
</dbReference>
<accession>A0A0K9XCW5</accession>
<dbReference type="RefSeq" id="WP_049717226.1">
    <property type="nucleotide sequence ID" value="NZ_LFXA01000011.1"/>
</dbReference>
<feature type="domain" description="Beta-lactamase-related" evidence="1">
    <location>
        <begin position="19"/>
        <end position="372"/>
    </location>
</feature>
<dbReference type="InterPro" id="IPR012338">
    <property type="entry name" value="Beta-lactam/transpept-like"/>
</dbReference>
<protein>
    <submittedName>
        <fullName evidence="2">Carboxylesterase</fullName>
    </submittedName>
</protein>
<dbReference type="Gene3D" id="3.40.710.10">
    <property type="entry name" value="DD-peptidase/beta-lactamase superfamily"/>
    <property type="match status" value="1"/>
</dbReference>
<keyword evidence="3" id="KW-1185">Reference proteome</keyword>
<name>A0A0K9XCW5_9ACTN</name>
<dbReference type="OrthoDB" id="3422781at2"/>
<organism evidence="2 3">
    <name type="scientific">Streptomyces caatingaensis</name>
    <dbReference type="NCBI Taxonomy" id="1678637"/>
    <lineage>
        <taxon>Bacteria</taxon>
        <taxon>Bacillati</taxon>
        <taxon>Actinomycetota</taxon>
        <taxon>Actinomycetes</taxon>
        <taxon>Kitasatosporales</taxon>
        <taxon>Streptomycetaceae</taxon>
        <taxon>Streptomyces</taxon>
    </lineage>
</organism>
<dbReference type="InterPro" id="IPR052907">
    <property type="entry name" value="Beta-lactamase/esterase"/>
</dbReference>
<dbReference type="Proteomes" id="UP000037288">
    <property type="component" value="Unassembled WGS sequence"/>
</dbReference>
<evidence type="ECO:0000313" key="2">
    <source>
        <dbReference type="EMBL" id="KNB50976.1"/>
    </source>
</evidence>
<dbReference type="EMBL" id="LFXA01000011">
    <property type="protein sequence ID" value="KNB50976.1"/>
    <property type="molecule type" value="Genomic_DNA"/>
</dbReference>
<comment type="caution">
    <text evidence="2">The sequence shown here is derived from an EMBL/GenBank/DDBJ whole genome shotgun (WGS) entry which is preliminary data.</text>
</comment>
<dbReference type="PANTHER" id="PTHR43319:SF3">
    <property type="entry name" value="BETA-LACTAMASE-RELATED DOMAIN-CONTAINING PROTEIN"/>
    <property type="match status" value="1"/>
</dbReference>
<dbReference type="Pfam" id="PF00144">
    <property type="entry name" value="Beta-lactamase"/>
    <property type="match status" value="1"/>
</dbReference>
<dbReference type="AlphaFoldDB" id="A0A0K9XCW5"/>
<evidence type="ECO:0000313" key="3">
    <source>
        <dbReference type="Proteomes" id="UP000037288"/>
    </source>
</evidence>
<gene>
    <name evidence="2" type="ORF">AC230_17615</name>
</gene>
<evidence type="ECO:0000259" key="1">
    <source>
        <dbReference type="Pfam" id="PF00144"/>
    </source>
</evidence>
<dbReference type="PATRIC" id="fig|1678637.3.peg.3793"/>